<dbReference type="PANTHER" id="PTHR37423">
    <property type="entry name" value="SOLUBLE LYTIC MUREIN TRANSGLYCOSYLASE-RELATED"/>
    <property type="match status" value="1"/>
</dbReference>
<dbReference type="EMBL" id="ALPT02000032">
    <property type="protein sequence ID" value="KGA97321.1"/>
    <property type="molecule type" value="Genomic_DNA"/>
</dbReference>
<accession>A0A094WKF6</accession>
<reference evidence="3 5" key="1">
    <citation type="journal article" date="2014" name="Genome Announc.">
        <title>Draft Genome Sequence of Bacillus alcalophilus AV1934, a Classic Alkaliphile Isolated from Human Feces in 1934.</title>
        <authorList>
            <person name="Attie O."/>
            <person name="Jayaprakash A."/>
            <person name="Shah H."/>
            <person name="Paulsen I.T."/>
            <person name="Morino M."/>
            <person name="Takahashi Y."/>
            <person name="Narumi I."/>
            <person name="Sachidanandam R."/>
            <person name="Satoh K."/>
            <person name="Ito M."/>
            <person name="Krulwich T.A."/>
        </authorList>
    </citation>
    <scope>NUCLEOTIDE SEQUENCE [LARGE SCALE GENOMIC DNA]</scope>
    <source>
        <strain evidence="3 5">AV1934</strain>
    </source>
</reference>
<protein>
    <recommendedName>
        <fullName evidence="2">Transglycosylase SLT domain-containing protein</fullName>
    </recommendedName>
</protein>
<evidence type="ECO:0000256" key="1">
    <source>
        <dbReference type="ARBA" id="ARBA00007734"/>
    </source>
</evidence>
<feature type="domain" description="Transglycosylase SLT" evidence="2">
    <location>
        <begin position="114"/>
        <end position="222"/>
    </location>
</feature>
<dbReference type="STRING" id="1218173.BALCAV_0210960"/>
<dbReference type="Proteomes" id="UP000297014">
    <property type="component" value="Unassembled WGS sequence"/>
</dbReference>
<evidence type="ECO:0000313" key="5">
    <source>
        <dbReference type="Proteomes" id="UP000002754"/>
    </source>
</evidence>
<evidence type="ECO:0000313" key="4">
    <source>
        <dbReference type="EMBL" id="THG90057.1"/>
    </source>
</evidence>
<dbReference type="eggNOG" id="COG0741">
    <property type="taxonomic scope" value="Bacteria"/>
</dbReference>
<dbReference type="GO" id="GO:0008933">
    <property type="term" value="F:peptidoglycan lytic transglycosylase activity"/>
    <property type="evidence" value="ECO:0007669"/>
    <property type="project" value="InterPro"/>
</dbReference>
<reference evidence="4 6" key="2">
    <citation type="submission" date="2014-01" db="EMBL/GenBank/DDBJ databases">
        <title>Draft genome sequencing of Bacillus alcalophilus CGMCC 1.3604.</title>
        <authorList>
            <person name="Yang J."/>
            <person name="Diao L."/>
            <person name="Yang S."/>
        </authorList>
    </citation>
    <scope>NUCLEOTIDE SEQUENCE [LARGE SCALE GENOMIC DNA]</scope>
    <source>
        <strain evidence="4 6">CGMCC 1.3604</strain>
    </source>
</reference>
<organism evidence="3 5">
    <name type="scientific">Alkalihalobacillus alcalophilus ATCC 27647 = CGMCC 1.3604</name>
    <dbReference type="NCBI Taxonomy" id="1218173"/>
    <lineage>
        <taxon>Bacteria</taxon>
        <taxon>Bacillati</taxon>
        <taxon>Bacillota</taxon>
        <taxon>Bacilli</taxon>
        <taxon>Bacillales</taxon>
        <taxon>Bacillaceae</taxon>
        <taxon>Alkalihalobacillus</taxon>
    </lineage>
</organism>
<dbReference type="Pfam" id="PF01464">
    <property type="entry name" value="SLT"/>
    <property type="match status" value="1"/>
</dbReference>
<sequence>MNVSFFTPFNILPTNSATNQSPSQSSPFSSETNRLFHAYLNQELQGSPFSGAPFGHDQISRLLSMEQLDRQPSLFQTINGMSQPVSKATVPFPSQVETQSNMYTNAKEAVYLPYIEEAAQKYNLDPKLLYSVIKHESNFNPHAISPAGAAGLMQLMPATARGLQVTNVFDPEQNIHGGAKYLRQMLNKYDNNIELALAAYNAGPGNVDKYGGIPPFKETQNYVPKVMNTYLA</sequence>
<dbReference type="CDD" id="cd00254">
    <property type="entry name" value="LT-like"/>
    <property type="match status" value="1"/>
</dbReference>
<dbReference type="PROSITE" id="PS00922">
    <property type="entry name" value="TRANSGLYCOSYLASE"/>
    <property type="match status" value="1"/>
</dbReference>
<proteinExistence type="inferred from homology"/>
<dbReference type="Proteomes" id="UP000002754">
    <property type="component" value="Unassembled WGS sequence"/>
</dbReference>
<dbReference type="RefSeq" id="WP_003321105.1">
    <property type="nucleotide sequence ID" value="NZ_ALPT02000032.1"/>
</dbReference>
<name>A0A094WKF6_ALKAL</name>
<dbReference type="GO" id="GO:0000270">
    <property type="term" value="P:peptidoglycan metabolic process"/>
    <property type="evidence" value="ECO:0007669"/>
    <property type="project" value="InterPro"/>
</dbReference>
<gene>
    <name evidence="4" type="ORF">AJ85_13585</name>
    <name evidence="3" type="ORF">BALCAV_0210960</name>
</gene>
<dbReference type="SUPFAM" id="SSF53955">
    <property type="entry name" value="Lysozyme-like"/>
    <property type="match status" value="1"/>
</dbReference>
<dbReference type="InterPro" id="IPR000189">
    <property type="entry name" value="Transglyc_AS"/>
</dbReference>
<dbReference type="AlphaFoldDB" id="A0A094WKF6"/>
<dbReference type="InterPro" id="IPR008258">
    <property type="entry name" value="Transglycosylase_SLT_dom_1"/>
</dbReference>
<dbReference type="Gene3D" id="1.10.530.10">
    <property type="match status" value="1"/>
</dbReference>
<dbReference type="PANTHER" id="PTHR37423:SF2">
    <property type="entry name" value="MEMBRANE-BOUND LYTIC MUREIN TRANSGLYCOSYLASE C"/>
    <property type="match status" value="1"/>
</dbReference>
<dbReference type="GO" id="GO:0016020">
    <property type="term" value="C:membrane"/>
    <property type="evidence" value="ECO:0007669"/>
    <property type="project" value="InterPro"/>
</dbReference>
<comment type="caution">
    <text evidence="3">The sequence shown here is derived from an EMBL/GenBank/DDBJ whole genome shotgun (WGS) entry which is preliminary data.</text>
</comment>
<evidence type="ECO:0000313" key="6">
    <source>
        <dbReference type="Proteomes" id="UP000297014"/>
    </source>
</evidence>
<keyword evidence="5" id="KW-1185">Reference proteome</keyword>
<evidence type="ECO:0000313" key="3">
    <source>
        <dbReference type="EMBL" id="KGA97321.1"/>
    </source>
</evidence>
<dbReference type="InterPro" id="IPR023346">
    <property type="entry name" value="Lysozyme-like_dom_sf"/>
</dbReference>
<evidence type="ECO:0000259" key="2">
    <source>
        <dbReference type="Pfam" id="PF01464"/>
    </source>
</evidence>
<comment type="similarity">
    <text evidence="1">Belongs to the transglycosylase Slt family.</text>
</comment>
<dbReference type="EMBL" id="JALP01000179">
    <property type="protein sequence ID" value="THG90057.1"/>
    <property type="molecule type" value="Genomic_DNA"/>
</dbReference>